<reference evidence="3 4" key="1">
    <citation type="journal article" date="2019" name="Nat. Ecol. Evol.">
        <title>Megaphylogeny resolves global patterns of mushroom evolution.</title>
        <authorList>
            <person name="Varga T."/>
            <person name="Krizsan K."/>
            <person name="Foldi C."/>
            <person name="Dima B."/>
            <person name="Sanchez-Garcia M."/>
            <person name="Sanchez-Ramirez S."/>
            <person name="Szollosi G.J."/>
            <person name="Szarkandi J.G."/>
            <person name="Papp V."/>
            <person name="Albert L."/>
            <person name="Andreopoulos W."/>
            <person name="Angelini C."/>
            <person name="Antonin V."/>
            <person name="Barry K.W."/>
            <person name="Bougher N.L."/>
            <person name="Buchanan P."/>
            <person name="Buyck B."/>
            <person name="Bense V."/>
            <person name="Catcheside P."/>
            <person name="Chovatia M."/>
            <person name="Cooper J."/>
            <person name="Damon W."/>
            <person name="Desjardin D."/>
            <person name="Finy P."/>
            <person name="Geml J."/>
            <person name="Haridas S."/>
            <person name="Hughes K."/>
            <person name="Justo A."/>
            <person name="Karasinski D."/>
            <person name="Kautmanova I."/>
            <person name="Kiss B."/>
            <person name="Kocsube S."/>
            <person name="Kotiranta H."/>
            <person name="LaButti K.M."/>
            <person name="Lechner B.E."/>
            <person name="Liimatainen K."/>
            <person name="Lipzen A."/>
            <person name="Lukacs Z."/>
            <person name="Mihaltcheva S."/>
            <person name="Morgado L.N."/>
            <person name="Niskanen T."/>
            <person name="Noordeloos M.E."/>
            <person name="Ohm R.A."/>
            <person name="Ortiz-Santana B."/>
            <person name="Ovrebo C."/>
            <person name="Racz N."/>
            <person name="Riley R."/>
            <person name="Savchenko A."/>
            <person name="Shiryaev A."/>
            <person name="Soop K."/>
            <person name="Spirin V."/>
            <person name="Szebenyi C."/>
            <person name="Tomsovsky M."/>
            <person name="Tulloss R.E."/>
            <person name="Uehling J."/>
            <person name="Grigoriev I.V."/>
            <person name="Vagvolgyi C."/>
            <person name="Papp T."/>
            <person name="Martin F.M."/>
            <person name="Miettinen O."/>
            <person name="Hibbett D.S."/>
            <person name="Nagy L.G."/>
        </authorList>
    </citation>
    <scope>NUCLEOTIDE SEQUENCE [LARGE SCALE GENOMIC DNA]</scope>
    <source>
        <strain evidence="3 4">FP101781</strain>
    </source>
</reference>
<comment type="caution">
    <text evidence="3">The sequence shown here is derived from an EMBL/GenBank/DDBJ whole genome shotgun (WGS) entry which is preliminary data.</text>
</comment>
<dbReference type="AlphaFoldDB" id="A0A4Y7SIL5"/>
<dbReference type="EMBL" id="QPFP01000156">
    <property type="protein sequence ID" value="TEB20103.1"/>
    <property type="molecule type" value="Genomic_DNA"/>
</dbReference>
<keyword evidence="1" id="KW-1133">Transmembrane helix</keyword>
<dbReference type="Proteomes" id="UP000298030">
    <property type="component" value="Unassembled WGS sequence"/>
</dbReference>
<organism evidence="3 4">
    <name type="scientific">Coprinellus micaceus</name>
    <name type="common">Glistening ink-cap mushroom</name>
    <name type="synonym">Coprinus micaceus</name>
    <dbReference type="NCBI Taxonomy" id="71717"/>
    <lineage>
        <taxon>Eukaryota</taxon>
        <taxon>Fungi</taxon>
        <taxon>Dikarya</taxon>
        <taxon>Basidiomycota</taxon>
        <taxon>Agaricomycotina</taxon>
        <taxon>Agaricomycetes</taxon>
        <taxon>Agaricomycetidae</taxon>
        <taxon>Agaricales</taxon>
        <taxon>Agaricineae</taxon>
        <taxon>Psathyrellaceae</taxon>
        <taxon>Coprinellus</taxon>
    </lineage>
</organism>
<keyword evidence="1" id="KW-0472">Membrane</keyword>
<dbReference type="EMBL" id="QPFP01000104">
    <property type="protein sequence ID" value="TEB21693.1"/>
    <property type="molecule type" value="Genomic_DNA"/>
</dbReference>
<accession>A0A4Y7SIL5</accession>
<evidence type="ECO:0000313" key="4">
    <source>
        <dbReference type="Proteomes" id="UP000298030"/>
    </source>
</evidence>
<evidence type="ECO:0000313" key="3">
    <source>
        <dbReference type="EMBL" id="TEB21693.1"/>
    </source>
</evidence>
<sequence>MDNGLTELSAVRGLRGVPGVLRAPSGTPLHPVGLIASVVLLVRLATVVSSLCYYALSVWDAWFRHPLAALSKIGDVCYLHLQP</sequence>
<evidence type="ECO:0000256" key="1">
    <source>
        <dbReference type="SAM" id="Phobius"/>
    </source>
</evidence>
<gene>
    <name evidence="3" type="ORF">FA13DRAFT_1741613</name>
    <name evidence="2" type="ORF">FA13DRAFT_1743493</name>
</gene>
<feature type="transmembrane region" description="Helical" evidence="1">
    <location>
        <begin position="34"/>
        <end position="56"/>
    </location>
</feature>
<protein>
    <submittedName>
        <fullName evidence="3">Uncharacterized protein</fullName>
    </submittedName>
</protein>
<keyword evidence="4" id="KW-1185">Reference proteome</keyword>
<name>A0A4Y7SIL5_COPMI</name>
<evidence type="ECO:0000313" key="2">
    <source>
        <dbReference type="EMBL" id="TEB20103.1"/>
    </source>
</evidence>
<proteinExistence type="predicted"/>
<keyword evidence="1" id="KW-0812">Transmembrane</keyword>